<evidence type="ECO:0000259" key="3">
    <source>
        <dbReference type="PROSITE" id="PS50011"/>
    </source>
</evidence>
<dbReference type="PROSITE" id="PS50011">
    <property type="entry name" value="PROTEIN_KINASE_DOM"/>
    <property type="match status" value="1"/>
</dbReference>
<comment type="subcellular location">
    <subcellularLocation>
        <location evidence="1">Membrane</location>
        <topology evidence="1">Single-pass membrane protein</topology>
    </subcellularLocation>
</comment>
<dbReference type="InterPro" id="IPR011009">
    <property type="entry name" value="Kinase-like_dom_sf"/>
</dbReference>
<dbReference type="PANTHER" id="PTHR24416:SF604">
    <property type="entry name" value="RECEPTOR PROTEIN-TYROSINE KINASE"/>
    <property type="match status" value="1"/>
</dbReference>
<dbReference type="SUPFAM" id="SSF56112">
    <property type="entry name" value="Protein kinase-like (PK-like)"/>
    <property type="match status" value="1"/>
</dbReference>
<dbReference type="Proteomes" id="UP000230423">
    <property type="component" value="Unassembled WGS sequence"/>
</dbReference>
<keyword evidence="2" id="KW-0547">Nucleotide-binding</keyword>
<keyword evidence="5" id="KW-1185">Reference proteome</keyword>
<evidence type="ECO:0000313" key="5">
    <source>
        <dbReference type="Proteomes" id="UP000230423"/>
    </source>
</evidence>
<organism evidence="4 5">
    <name type="scientific">Teladorsagia circumcincta</name>
    <name type="common">Brown stomach worm</name>
    <name type="synonym">Ostertagia circumcincta</name>
    <dbReference type="NCBI Taxonomy" id="45464"/>
    <lineage>
        <taxon>Eukaryota</taxon>
        <taxon>Metazoa</taxon>
        <taxon>Ecdysozoa</taxon>
        <taxon>Nematoda</taxon>
        <taxon>Chromadorea</taxon>
        <taxon>Rhabditida</taxon>
        <taxon>Rhabditina</taxon>
        <taxon>Rhabditomorpha</taxon>
        <taxon>Strongyloidea</taxon>
        <taxon>Trichostrongylidae</taxon>
        <taxon>Teladorsagia</taxon>
    </lineage>
</organism>
<dbReference type="PANTHER" id="PTHR24416">
    <property type="entry name" value="TYROSINE-PROTEIN KINASE RECEPTOR"/>
    <property type="match status" value="1"/>
</dbReference>
<dbReference type="Gene3D" id="1.10.510.10">
    <property type="entry name" value="Transferase(Phosphotransferase) domain 1"/>
    <property type="match status" value="1"/>
</dbReference>
<protein>
    <recommendedName>
        <fullName evidence="3">Protein kinase domain-containing protein</fullName>
    </recommendedName>
</protein>
<dbReference type="AlphaFoldDB" id="A0A2G9TRD6"/>
<evidence type="ECO:0000256" key="1">
    <source>
        <dbReference type="ARBA" id="ARBA00004167"/>
    </source>
</evidence>
<dbReference type="InterPro" id="IPR050122">
    <property type="entry name" value="RTK"/>
</dbReference>
<dbReference type="InterPro" id="IPR001245">
    <property type="entry name" value="Ser-Thr/Tyr_kinase_cat_dom"/>
</dbReference>
<evidence type="ECO:0000313" key="4">
    <source>
        <dbReference type="EMBL" id="PIO60032.1"/>
    </source>
</evidence>
<feature type="domain" description="Protein kinase" evidence="3">
    <location>
        <begin position="48"/>
        <end position="311"/>
    </location>
</feature>
<proteinExistence type="predicted"/>
<dbReference type="GO" id="GO:0043235">
    <property type="term" value="C:receptor complex"/>
    <property type="evidence" value="ECO:0007669"/>
    <property type="project" value="TreeGrafter"/>
</dbReference>
<dbReference type="GO" id="GO:0045664">
    <property type="term" value="P:regulation of neuron differentiation"/>
    <property type="evidence" value="ECO:0007669"/>
    <property type="project" value="TreeGrafter"/>
</dbReference>
<feature type="binding site" evidence="2">
    <location>
        <position position="76"/>
    </location>
    <ligand>
        <name>ATP</name>
        <dbReference type="ChEBI" id="CHEBI:30616"/>
    </ligand>
</feature>
<dbReference type="OrthoDB" id="73209at2759"/>
<keyword evidence="2" id="KW-0067">ATP-binding</keyword>
<accession>A0A2G9TRD6</accession>
<dbReference type="GO" id="GO:0005886">
    <property type="term" value="C:plasma membrane"/>
    <property type="evidence" value="ECO:0007669"/>
    <property type="project" value="TreeGrafter"/>
</dbReference>
<dbReference type="Pfam" id="PF07714">
    <property type="entry name" value="PK_Tyr_Ser-Thr"/>
    <property type="match status" value="1"/>
</dbReference>
<dbReference type="EMBL" id="KZ356296">
    <property type="protein sequence ID" value="PIO60032.1"/>
    <property type="molecule type" value="Genomic_DNA"/>
</dbReference>
<dbReference type="GO" id="GO:0007169">
    <property type="term" value="P:cell surface receptor protein tyrosine kinase signaling pathway"/>
    <property type="evidence" value="ECO:0007669"/>
    <property type="project" value="TreeGrafter"/>
</dbReference>
<evidence type="ECO:0000256" key="2">
    <source>
        <dbReference type="PROSITE-ProRule" id="PRU10141"/>
    </source>
</evidence>
<dbReference type="GO" id="GO:0005524">
    <property type="term" value="F:ATP binding"/>
    <property type="evidence" value="ECO:0007669"/>
    <property type="project" value="UniProtKB-UniRule"/>
</dbReference>
<dbReference type="GO" id="GO:0004714">
    <property type="term" value="F:transmembrane receptor protein tyrosine kinase activity"/>
    <property type="evidence" value="ECO:0007669"/>
    <property type="project" value="TreeGrafter"/>
</dbReference>
<name>A0A2G9TRD6_TELCI</name>
<gene>
    <name evidence="4" type="ORF">TELCIR_18488</name>
</gene>
<feature type="non-terminal residue" evidence="4">
    <location>
        <position position="1"/>
    </location>
</feature>
<dbReference type="PROSITE" id="PS00107">
    <property type="entry name" value="PROTEIN_KINASE_ATP"/>
    <property type="match status" value="1"/>
</dbReference>
<dbReference type="InterPro" id="IPR000719">
    <property type="entry name" value="Prot_kinase_dom"/>
</dbReference>
<dbReference type="InterPro" id="IPR017441">
    <property type="entry name" value="Protein_kinase_ATP_BS"/>
</dbReference>
<reference evidence="4 5" key="1">
    <citation type="submission" date="2015-09" db="EMBL/GenBank/DDBJ databases">
        <title>Draft genome of the parasitic nematode Teladorsagia circumcincta isolate WARC Sus (inbred).</title>
        <authorList>
            <person name="Mitreva M."/>
        </authorList>
    </citation>
    <scope>NUCLEOTIDE SEQUENCE [LARGE SCALE GENOMIC DNA]</scope>
    <source>
        <strain evidence="4 5">S</strain>
    </source>
</reference>
<sequence>ARKCARRRPTAADQIKLLVMKSDYKDVDIGEPYWDQIASLPCLPWNDIAIGREIGTGAFGNVHEGRTADGQIFAVKTICMNKSTSAEAQREFAFEALFMHKFNHPNIVRLHWIQWDPPRLRIILEFMGGGDLRSFLREARPTQDDLNPYDLRILNLIEIALDIARGVVLWEISSFGMLPYFGVDNFDVMGLSMTDRAWNGSYKSEAICNSHFPVKAYDVGALALQCQPAGAGYWYGVEFLEVHGRNNLALEESDLKVNANNCMLNVVDRRADVGRIQCQPYASVELTSYAVNDQEMIVYLKSRNDRLLGID</sequence>